<protein>
    <submittedName>
        <fullName evidence="2">Glycerophosphoryl diester phosphodiesterase</fullName>
    </submittedName>
</protein>
<reference evidence="2 3" key="1">
    <citation type="submission" date="2014-02" db="EMBL/GenBank/DDBJ databases">
        <title>Whole genome sequence of Sphingobium chlorophenolicum NBRC 16172.</title>
        <authorList>
            <person name="Gan H.M."/>
            <person name="Gan H.Y."/>
            <person name="Chew T.H."/>
            <person name="Savka M.A."/>
        </authorList>
    </citation>
    <scope>NUCLEOTIDE SEQUENCE [LARGE SCALE GENOMIC DNA]</scope>
    <source>
        <strain evidence="2 3">NBRC 16172</strain>
    </source>
</reference>
<dbReference type="AlphaFoldDB" id="A0A081RBH3"/>
<dbReference type="OrthoDB" id="384721at2"/>
<dbReference type="Gene3D" id="3.20.20.190">
    <property type="entry name" value="Phosphatidylinositol (PI) phosphodiesterase"/>
    <property type="match status" value="1"/>
</dbReference>
<feature type="domain" description="GP-PDE" evidence="1">
    <location>
        <begin position="13"/>
        <end position="241"/>
    </location>
</feature>
<comment type="caution">
    <text evidence="2">The sequence shown here is derived from an EMBL/GenBank/DDBJ whole genome shotgun (WGS) entry which is preliminary data.</text>
</comment>
<dbReference type="Pfam" id="PF03009">
    <property type="entry name" value="GDPD"/>
    <property type="match status" value="1"/>
</dbReference>
<dbReference type="InterPro" id="IPR017946">
    <property type="entry name" value="PLC-like_Pdiesterase_TIM-brl"/>
</dbReference>
<dbReference type="SUPFAM" id="SSF51695">
    <property type="entry name" value="PLC-like phosphodiesterases"/>
    <property type="match status" value="1"/>
</dbReference>
<dbReference type="eggNOG" id="COG0584">
    <property type="taxonomic scope" value="Bacteria"/>
</dbReference>
<dbReference type="RefSeq" id="WP_037453925.1">
    <property type="nucleotide sequence ID" value="NZ_JFHR01000040.1"/>
</dbReference>
<dbReference type="Proteomes" id="UP000028411">
    <property type="component" value="Unassembled WGS sequence"/>
</dbReference>
<dbReference type="GO" id="GO:0006629">
    <property type="term" value="P:lipid metabolic process"/>
    <property type="evidence" value="ECO:0007669"/>
    <property type="project" value="InterPro"/>
</dbReference>
<dbReference type="PANTHER" id="PTHR46211">
    <property type="entry name" value="GLYCEROPHOSPHORYL DIESTER PHOSPHODIESTERASE"/>
    <property type="match status" value="1"/>
</dbReference>
<evidence type="ECO:0000313" key="2">
    <source>
        <dbReference type="EMBL" id="KEQ52546.1"/>
    </source>
</evidence>
<accession>A0A081RBH3</accession>
<dbReference type="EMBL" id="JFHR01000040">
    <property type="protein sequence ID" value="KEQ52546.1"/>
    <property type="molecule type" value="Genomic_DNA"/>
</dbReference>
<dbReference type="GO" id="GO:0008081">
    <property type="term" value="F:phosphoric diester hydrolase activity"/>
    <property type="evidence" value="ECO:0007669"/>
    <property type="project" value="InterPro"/>
</dbReference>
<dbReference type="InterPro" id="IPR030395">
    <property type="entry name" value="GP_PDE_dom"/>
</dbReference>
<gene>
    <name evidence="2" type="ORF">BV95_03163</name>
</gene>
<evidence type="ECO:0000259" key="1">
    <source>
        <dbReference type="PROSITE" id="PS51704"/>
    </source>
</evidence>
<proteinExistence type="predicted"/>
<dbReference type="PANTHER" id="PTHR46211:SF1">
    <property type="entry name" value="GLYCEROPHOSPHODIESTER PHOSPHODIESTERASE, CYTOPLASMIC"/>
    <property type="match status" value="1"/>
</dbReference>
<sequence length="241" mass="26138">MSARPDAFPFLTARPFAHRGLHGGRVSENGMAAFTAAVAAGFGIECDVRVSRDGVAIVFHDAALRRMTGENGAVQDHDAGAIDRLMLPDGGGVPRLRALLDLCGTDVPLLIEIKVDGRNVAPTCAAVADDLARRPKTLAAVMSFNPVAMRWFRSHRPAVARGLVVTHQGRRGWRGAIGRALALWAARPDFIACDIRDLPSSLSSRARRRGVPVLTWTVRSEEERARAALHADQIIFERSHD</sequence>
<evidence type="ECO:0000313" key="3">
    <source>
        <dbReference type="Proteomes" id="UP000028411"/>
    </source>
</evidence>
<dbReference type="PATRIC" id="fig|46429.4.peg.3144"/>
<name>A0A081RBH3_SPHCR</name>
<dbReference type="PROSITE" id="PS51704">
    <property type="entry name" value="GP_PDE"/>
    <property type="match status" value="1"/>
</dbReference>
<organism evidence="2 3">
    <name type="scientific">Sphingobium chlorophenolicum</name>
    <dbReference type="NCBI Taxonomy" id="46429"/>
    <lineage>
        <taxon>Bacteria</taxon>
        <taxon>Pseudomonadati</taxon>
        <taxon>Pseudomonadota</taxon>
        <taxon>Alphaproteobacteria</taxon>
        <taxon>Sphingomonadales</taxon>
        <taxon>Sphingomonadaceae</taxon>
        <taxon>Sphingobium</taxon>
    </lineage>
</organism>